<comment type="caution">
    <text evidence="1">The sequence shown here is derived from an EMBL/GenBank/DDBJ whole genome shotgun (WGS) entry which is preliminary data.</text>
</comment>
<accession>A0A817V3T9</accession>
<dbReference type="EMBL" id="CAJNYU010000187">
    <property type="protein sequence ID" value="CAF3339500.1"/>
    <property type="molecule type" value="Genomic_DNA"/>
</dbReference>
<sequence>MATNSENLPGHESVIIENDEGINAESNRTITHIKSKFVIPKNNECVLIAPRGYEAMNIDIVERNINSIRKIPKIQKQKETDSKQTEISGDLFQSTLVMLFREALKKK</sequence>
<gene>
    <name evidence="1" type="ORF">FME351_LOCUS3456</name>
</gene>
<name>A0A817V3T9_9BILA</name>
<proteinExistence type="predicted"/>
<dbReference type="Proteomes" id="UP000663869">
    <property type="component" value="Unassembled WGS sequence"/>
</dbReference>
<evidence type="ECO:0000313" key="2">
    <source>
        <dbReference type="Proteomes" id="UP000663869"/>
    </source>
</evidence>
<reference evidence="1" key="1">
    <citation type="submission" date="2021-02" db="EMBL/GenBank/DDBJ databases">
        <authorList>
            <person name="Nowell W R."/>
        </authorList>
    </citation>
    <scope>NUCLEOTIDE SEQUENCE</scope>
</reference>
<organism evidence="1 2">
    <name type="scientific">Rotaria socialis</name>
    <dbReference type="NCBI Taxonomy" id="392032"/>
    <lineage>
        <taxon>Eukaryota</taxon>
        <taxon>Metazoa</taxon>
        <taxon>Spiralia</taxon>
        <taxon>Gnathifera</taxon>
        <taxon>Rotifera</taxon>
        <taxon>Eurotatoria</taxon>
        <taxon>Bdelloidea</taxon>
        <taxon>Philodinida</taxon>
        <taxon>Philodinidae</taxon>
        <taxon>Rotaria</taxon>
    </lineage>
</organism>
<protein>
    <submittedName>
        <fullName evidence="1">Uncharacterized protein</fullName>
    </submittedName>
</protein>
<dbReference type="AlphaFoldDB" id="A0A817V3T9"/>
<evidence type="ECO:0000313" key="1">
    <source>
        <dbReference type="EMBL" id="CAF3339500.1"/>
    </source>
</evidence>